<evidence type="ECO:0000256" key="1">
    <source>
        <dbReference type="ARBA" id="ARBA00022490"/>
    </source>
</evidence>
<dbReference type="Pfam" id="PF05979">
    <property type="entry name" value="DUF896"/>
    <property type="match status" value="1"/>
</dbReference>
<keyword evidence="1 2" id="KW-0963">Cytoplasm</keyword>
<feature type="region of interest" description="Disordered" evidence="3">
    <location>
        <begin position="1"/>
        <end position="43"/>
    </location>
</feature>
<evidence type="ECO:0000256" key="2">
    <source>
        <dbReference type="HAMAP-Rule" id="MF_01103"/>
    </source>
</evidence>
<dbReference type="PANTHER" id="PTHR37300:SF1">
    <property type="entry name" value="UPF0291 PROTEIN YNZC"/>
    <property type="match status" value="1"/>
</dbReference>
<accession>A0A9D0ZCU2</accession>
<comment type="similarity">
    <text evidence="2">Belongs to the UPF0291 family.</text>
</comment>
<dbReference type="AlphaFoldDB" id="A0A9D0ZCU2"/>
<dbReference type="InterPro" id="IPR009242">
    <property type="entry name" value="DUF896"/>
</dbReference>
<gene>
    <name evidence="4" type="ORF">IAB73_08555</name>
</gene>
<proteinExistence type="inferred from homology"/>
<comment type="caution">
    <text evidence="4">The sequence shown here is derived from an EMBL/GenBank/DDBJ whole genome shotgun (WGS) entry which is preliminary data.</text>
</comment>
<comment type="subcellular location">
    <subcellularLocation>
        <location evidence="2">Cytoplasm</location>
    </subcellularLocation>
</comment>
<dbReference type="PANTHER" id="PTHR37300">
    <property type="entry name" value="UPF0291 PROTEIN CBO2609/CLC_2481"/>
    <property type="match status" value="1"/>
</dbReference>
<sequence>MSAPGGKNLPRITHHHPLPRGRENAAARRTVPLTRRRKDAPKEECRLEHEKILRINELARKKRTVGLTADELAEQQVLRAQYLFEFRRNMEETLKAVRVEQADGTWAPLKKKQ</sequence>
<dbReference type="Proteomes" id="UP000886887">
    <property type="component" value="Unassembled WGS sequence"/>
</dbReference>
<dbReference type="EMBL" id="DVFJ01000030">
    <property type="protein sequence ID" value="HIQ72240.1"/>
    <property type="molecule type" value="Genomic_DNA"/>
</dbReference>
<evidence type="ECO:0000313" key="5">
    <source>
        <dbReference type="Proteomes" id="UP000886887"/>
    </source>
</evidence>
<evidence type="ECO:0000256" key="3">
    <source>
        <dbReference type="SAM" id="MobiDB-lite"/>
    </source>
</evidence>
<reference evidence="4" key="1">
    <citation type="submission" date="2020-10" db="EMBL/GenBank/DDBJ databases">
        <authorList>
            <person name="Gilroy R."/>
        </authorList>
    </citation>
    <scope>NUCLEOTIDE SEQUENCE</scope>
    <source>
        <strain evidence="4">ChiSxjej2B14-6234</strain>
    </source>
</reference>
<organism evidence="4 5">
    <name type="scientific">Candidatus Onthenecus intestinigallinarum</name>
    <dbReference type="NCBI Taxonomy" id="2840875"/>
    <lineage>
        <taxon>Bacteria</taxon>
        <taxon>Bacillati</taxon>
        <taxon>Bacillota</taxon>
        <taxon>Clostridia</taxon>
        <taxon>Eubacteriales</taxon>
        <taxon>Candidatus Onthenecus</taxon>
    </lineage>
</organism>
<protein>
    <recommendedName>
        <fullName evidence="2">UPF0291 protein IAB73_08555</fullName>
    </recommendedName>
</protein>
<dbReference type="Gene3D" id="1.10.287.540">
    <property type="entry name" value="Helix hairpin bin"/>
    <property type="match status" value="1"/>
</dbReference>
<dbReference type="GO" id="GO:0005737">
    <property type="term" value="C:cytoplasm"/>
    <property type="evidence" value="ECO:0007669"/>
    <property type="project" value="UniProtKB-SubCell"/>
</dbReference>
<dbReference type="SUPFAM" id="SSF158221">
    <property type="entry name" value="YnzC-like"/>
    <property type="match status" value="1"/>
</dbReference>
<name>A0A9D0ZCU2_9FIRM</name>
<dbReference type="HAMAP" id="MF_01103">
    <property type="entry name" value="UPF0291"/>
    <property type="match status" value="1"/>
</dbReference>
<evidence type="ECO:0000313" key="4">
    <source>
        <dbReference type="EMBL" id="HIQ72240.1"/>
    </source>
</evidence>
<reference evidence="4" key="2">
    <citation type="journal article" date="2021" name="PeerJ">
        <title>Extensive microbial diversity within the chicken gut microbiome revealed by metagenomics and culture.</title>
        <authorList>
            <person name="Gilroy R."/>
            <person name="Ravi A."/>
            <person name="Getino M."/>
            <person name="Pursley I."/>
            <person name="Horton D.L."/>
            <person name="Alikhan N.F."/>
            <person name="Baker D."/>
            <person name="Gharbi K."/>
            <person name="Hall N."/>
            <person name="Watson M."/>
            <person name="Adriaenssens E.M."/>
            <person name="Foster-Nyarko E."/>
            <person name="Jarju S."/>
            <person name="Secka A."/>
            <person name="Antonio M."/>
            <person name="Oren A."/>
            <person name="Chaudhuri R.R."/>
            <person name="La Ragione R."/>
            <person name="Hildebrand F."/>
            <person name="Pallen M.J."/>
        </authorList>
    </citation>
    <scope>NUCLEOTIDE SEQUENCE</scope>
    <source>
        <strain evidence="4">ChiSxjej2B14-6234</strain>
    </source>
</reference>